<reference evidence="6" key="2">
    <citation type="submission" date="2009-02" db="PDB data bank">
        <title>Crystal structure of nitroreductase-like protein (NP_720799.1) from Streptococcus mutans at 1.70 A resolution.</title>
        <authorList>
            <consortium name="Joint Center for Structural Genomics (JCSG)"/>
        </authorList>
    </citation>
    <scope>X-RAY CRYSTALLOGRAPHY (1.70 ANGSTROMS) IN COMPLEX WITH FMN</scope>
</reference>
<dbReference type="PANTHER" id="PTHR43673">
    <property type="entry name" value="NAD(P)H NITROREDUCTASE YDGI-RELATED"/>
    <property type="match status" value="1"/>
</dbReference>
<dbReference type="EvolutionaryTrace" id="Q8DVW4"/>
<feature type="binding site" evidence="6">
    <location>
        <position position="158"/>
    </location>
    <ligand>
        <name>FMN</name>
        <dbReference type="ChEBI" id="CHEBI:58210"/>
    </ligand>
</feature>
<dbReference type="SMR" id="Q8DVW4"/>
<feature type="binding site" evidence="6">
    <location>
        <position position="14"/>
    </location>
    <ligand>
        <name>FMN</name>
        <dbReference type="ChEBI" id="CHEBI:58210"/>
    </ligand>
</feature>
<keyword evidence="2" id="KW-0560">Oxidoreductase</keyword>
<evidence type="ECO:0000256" key="1">
    <source>
        <dbReference type="ARBA" id="ARBA00007118"/>
    </source>
</evidence>
<evidence type="ECO:0000313" key="4">
    <source>
        <dbReference type="EMBL" id="AAN58105.1"/>
    </source>
</evidence>
<comment type="similarity">
    <text evidence="1">Belongs to the nitroreductase family.</text>
</comment>
<keyword evidence="6" id="KW-0285">Flavoprotein</keyword>
<dbReference type="EMBL" id="AE014133">
    <property type="protein sequence ID" value="AAN58105.1"/>
    <property type="molecule type" value="Genomic_DNA"/>
</dbReference>
<feature type="binding site" evidence="6">
    <location>
        <position position="194"/>
    </location>
    <ligand>
        <name>FMN</name>
        <dbReference type="ChEBI" id="CHEBI:58210"/>
    </ligand>
</feature>
<dbReference type="PANTHER" id="PTHR43673:SF10">
    <property type="entry name" value="NADH DEHYDROGENASE_NAD(P)H NITROREDUCTASE XCC3605-RELATED"/>
    <property type="match status" value="1"/>
</dbReference>
<feature type="binding site" evidence="6">
    <location>
        <position position="16"/>
    </location>
    <ligand>
        <name>FMN</name>
        <dbReference type="ChEBI" id="CHEBI:58210"/>
    </ligand>
</feature>
<dbReference type="PDBsum" id="3GAG"/>
<dbReference type="KEGG" id="smu:SMU_346"/>
<dbReference type="PATRIC" id="fig|210007.7.peg.301"/>
<dbReference type="Proteomes" id="UP000002512">
    <property type="component" value="Chromosome"/>
</dbReference>
<feature type="binding site" evidence="6">
    <location>
        <position position="12"/>
    </location>
    <ligand>
        <name>FMN</name>
        <dbReference type="ChEBI" id="CHEBI:58210"/>
    </ligand>
</feature>
<dbReference type="PhylomeDB" id="Q8DVW4"/>
<evidence type="ECO:0000313" key="5">
    <source>
        <dbReference type="Proteomes" id="UP000002512"/>
    </source>
</evidence>
<dbReference type="STRING" id="210007.SMU_346"/>
<dbReference type="AlphaFoldDB" id="Q8DVW4"/>
<sequence length="205" mass="23444">MMNDYLNFLDGRVSVRQFDPDAVLPNDLIKDMLEHASYAPSGNNFQPWRVVVVKNKNKQEDLKKLAALQPQVATASAVFLLFGDENAYDLTWWQEFHVQKGIITKDEAAARAERIRQYFDLHPEDKETQGLRLDVGLFAMNLMQVVRVYGYDSVPMRGVDFDAIKTYLDMPNEWEPILMLPVGKALQAGNPHVRKSVAEFAEIIE</sequence>
<evidence type="ECO:0000259" key="3">
    <source>
        <dbReference type="Pfam" id="PF00881"/>
    </source>
</evidence>
<keyword evidence="6" id="KW-0002">3D-structure</keyword>
<feature type="binding site" evidence="6">
    <location>
        <position position="157"/>
    </location>
    <ligand>
        <name>FMN</name>
        <dbReference type="ChEBI" id="CHEBI:58210"/>
    </ligand>
</feature>
<dbReference type="DNASU" id="1027900"/>
<organism evidence="4 5">
    <name type="scientific">Streptococcus mutans serotype c (strain ATCC 700610 / UA159)</name>
    <dbReference type="NCBI Taxonomy" id="210007"/>
    <lineage>
        <taxon>Bacteria</taxon>
        <taxon>Bacillati</taxon>
        <taxon>Bacillota</taxon>
        <taxon>Bacilli</taxon>
        <taxon>Lactobacillales</taxon>
        <taxon>Streptococcaceae</taxon>
        <taxon>Streptococcus</taxon>
    </lineage>
</organism>
<proteinExistence type="evidence at protein level"/>
<dbReference type="InterPro" id="IPR000415">
    <property type="entry name" value="Nitroreductase-like"/>
</dbReference>
<dbReference type="InterPro" id="IPR029479">
    <property type="entry name" value="Nitroreductase"/>
</dbReference>
<dbReference type="GO" id="GO:0016491">
    <property type="term" value="F:oxidoreductase activity"/>
    <property type="evidence" value="ECO:0007669"/>
    <property type="project" value="UniProtKB-KW"/>
</dbReference>
<keyword evidence="5" id="KW-1185">Reference proteome</keyword>
<gene>
    <name evidence="4" type="ordered locus">SMU_346</name>
</gene>
<feature type="binding site" evidence="6">
    <location>
        <position position="192"/>
    </location>
    <ligand>
        <name>FMN</name>
        <dbReference type="ChEBI" id="CHEBI:58210"/>
    </ligand>
</feature>
<dbReference type="PDB" id="3GAG">
    <property type="method" value="X-ray"/>
    <property type="resolution" value="1.70 A"/>
    <property type="chains" value="A/B/C/D=1-205"/>
</dbReference>
<dbReference type="CDD" id="cd02137">
    <property type="entry name" value="MhqN-like"/>
    <property type="match status" value="1"/>
</dbReference>
<accession>Q8DVW4</accession>
<dbReference type="Gene3D" id="3.40.109.10">
    <property type="entry name" value="NADH Oxidase"/>
    <property type="match status" value="1"/>
</dbReference>
<reference evidence="4 5" key="1">
    <citation type="journal article" date="2002" name="Proc. Natl. Acad. Sci. U.S.A.">
        <title>Genome sequence of Streptococcus mutans UA159, a cariogenic dental pathogen.</title>
        <authorList>
            <person name="Ajdic D."/>
            <person name="McShan W.M."/>
            <person name="McLaughlin R.E."/>
            <person name="Savic G."/>
            <person name="Chang J."/>
            <person name="Carson M.B."/>
            <person name="Primeaux C."/>
            <person name="Tian R."/>
            <person name="Kenton S."/>
            <person name="Jia H."/>
            <person name="Lin S."/>
            <person name="Qian Y."/>
            <person name="Li S."/>
            <person name="Zhu H."/>
            <person name="Najar F."/>
            <person name="Lai H."/>
            <person name="White J."/>
            <person name="Roe B.A."/>
            <person name="Ferretti J.J."/>
        </authorList>
    </citation>
    <scope>NUCLEOTIDE SEQUENCE [LARGE SCALE GENOMIC DNA]</scope>
    <source>
        <strain evidence="5">ATCC 700610 / UA159</strain>
    </source>
</reference>
<keyword evidence="6" id="KW-0547">Nucleotide-binding</keyword>
<evidence type="ECO:0000256" key="2">
    <source>
        <dbReference type="ARBA" id="ARBA00023002"/>
    </source>
</evidence>
<name>Q8DVW4_STRMU</name>
<feature type="binding site" evidence="6">
    <location>
        <position position="69"/>
    </location>
    <ligand>
        <name>FMN</name>
        <dbReference type="ChEBI" id="CHEBI:58210"/>
    </ligand>
</feature>
<dbReference type="OrthoDB" id="9782629at2"/>
<evidence type="ECO:0007829" key="6">
    <source>
        <dbReference type="PDB" id="3GAG"/>
    </source>
</evidence>
<dbReference type="HOGENOM" id="CLU_070764_4_5_9"/>
<dbReference type="eggNOG" id="COG0778">
    <property type="taxonomic scope" value="Bacteria"/>
</dbReference>
<feature type="domain" description="Nitroreductase" evidence="3">
    <location>
        <begin position="11"/>
        <end position="184"/>
    </location>
</feature>
<dbReference type="Pfam" id="PF00881">
    <property type="entry name" value="Nitroreductase"/>
    <property type="match status" value="1"/>
</dbReference>
<dbReference type="GO" id="GO:0000166">
    <property type="term" value="F:nucleotide binding"/>
    <property type="evidence" value="ECO:0007669"/>
    <property type="project" value="UniProtKB-KW"/>
</dbReference>
<protein>
    <submittedName>
        <fullName evidence="4">NADH dehydrogenase NAD(P)H nitroreductase</fullName>
    </submittedName>
</protein>
<dbReference type="SUPFAM" id="SSF55469">
    <property type="entry name" value="FMN-dependent nitroreductase-like"/>
    <property type="match status" value="1"/>
</dbReference>
<keyword evidence="6" id="KW-0288">FMN</keyword>